<name>A0A6H9V5P7_9ACTN</name>
<organism evidence="2 3">
    <name type="scientific">Streptomyces luteolifulvus</name>
    <dbReference type="NCBI Taxonomy" id="2615112"/>
    <lineage>
        <taxon>Bacteria</taxon>
        <taxon>Bacillati</taxon>
        <taxon>Actinomycetota</taxon>
        <taxon>Actinomycetes</taxon>
        <taxon>Kitasatosporales</taxon>
        <taxon>Streptomycetaceae</taxon>
        <taxon>Streptomyces</taxon>
    </lineage>
</organism>
<protein>
    <submittedName>
        <fullName evidence="2">STAS domain-containing protein</fullName>
    </submittedName>
</protein>
<dbReference type="SUPFAM" id="SSF52091">
    <property type="entry name" value="SpoIIaa-like"/>
    <property type="match status" value="1"/>
</dbReference>
<evidence type="ECO:0000313" key="3">
    <source>
        <dbReference type="Proteomes" id="UP000442707"/>
    </source>
</evidence>
<dbReference type="EMBL" id="VZRB01000003">
    <property type="protein sequence ID" value="KAB1149203.1"/>
    <property type="molecule type" value="Genomic_DNA"/>
</dbReference>
<evidence type="ECO:0000259" key="1">
    <source>
        <dbReference type="PROSITE" id="PS50801"/>
    </source>
</evidence>
<dbReference type="PROSITE" id="PS50801">
    <property type="entry name" value="STAS"/>
    <property type="match status" value="1"/>
</dbReference>
<dbReference type="AlphaFoldDB" id="A0A6H9V5P7"/>
<dbReference type="CDD" id="cd07043">
    <property type="entry name" value="STAS_anti-anti-sigma_factors"/>
    <property type="match status" value="1"/>
</dbReference>
<dbReference type="InterPro" id="IPR036513">
    <property type="entry name" value="STAS_dom_sf"/>
</dbReference>
<reference evidence="2 3" key="1">
    <citation type="submission" date="2019-09" db="EMBL/GenBank/DDBJ databases">
        <title>Screening of Novel Bioactive Compounds from Soil-Associated.</title>
        <authorList>
            <person name="Zhao S."/>
        </authorList>
    </citation>
    <scope>NUCLEOTIDE SEQUENCE [LARGE SCALE GENOMIC DNA]</scope>
    <source>
        <strain evidence="2 3">HIT-DPA4</strain>
    </source>
</reference>
<comment type="caution">
    <text evidence="2">The sequence shown here is derived from an EMBL/GenBank/DDBJ whole genome shotgun (WGS) entry which is preliminary data.</text>
</comment>
<proteinExistence type="predicted"/>
<gene>
    <name evidence="2" type="ORF">F7R91_05435</name>
</gene>
<dbReference type="Gene3D" id="3.30.750.24">
    <property type="entry name" value="STAS domain"/>
    <property type="match status" value="1"/>
</dbReference>
<dbReference type="Pfam" id="PF01740">
    <property type="entry name" value="STAS"/>
    <property type="match status" value="1"/>
</dbReference>
<accession>A0A6H9V5P7</accession>
<keyword evidence="3" id="KW-1185">Reference proteome</keyword>
<dbReference type="Proteomes" id="UP000442707">
    <property type="component" value="Unassembled WGS sequence"/>
</dbReference>
<dbReference type="InterPro" id="IPR002645">
    <property type="entry name" value="STAS_dom"/>
</dbReference>
<feature type="domain" description="STAS" evidence="1">
    <location>
        <begin position="24"/>
        <end position="135"/>
    </location>
</feature>
<evidence type="ECO:0000313" key="2">
    <source>
        <dbReference type="EMBL" id="KAB1149203.1"/>
    </source>
</evidence>
<sequence>MVRQVRKRPPAIRTDVCQVRPVTLIPKPLDRPDRTVLALPADIDFCTAEALFLHVMSVVDTHPGPLRILVLDLTGNRFMDSQGARLIDTVRRGVPPRVRVRVVAAPDGMASRVLELTGLRRDVPVYSDLSEALAF</sequence>